<feature type="compositionally biased region" description="Basic residues" evidence="1">
    <location>
        <begin position="18"/>
        <end position="27"/>
    </location>
</feature>
<reference evidence="2 3" key="1">
    <citation type="submission" date="2012-08" db="EMBL/GenBank/DDBJ databases">
        <title>Oryza genome evolution.</title>
        <authorList>
            <person name="Wing R.A."/>
        </authorList>
    </citation>
    <scope>NUCLEOTIDE SEQUENCE</scope>
</reference>
<feature type="region of interest" description="Disordered" evidence="1">
    <location>
        <begin position="1"/>
        <end position="27"/>
    </location>
</feature>
<accession>A0A0D9WSE2</accession>
<evidence type="ECO:0000313" key="2">
    <source>
        <dbReference type="EnsemblPlants" id="LPERR06G18320.1"/>
    </source>
</evidence>
<dbReference type="Gramene" id="LPERR06G18320.1">
    <property type="protein sequence ID" value="LPERR06G18320.1"/>
    <property type="gene ID" value="LPERR06G18320"/>
</dbReference>
<protein>
    <submittedName>
        <fullName evidence="2">Uncharacterized protein</fullName>
    </submittedName>
</protein>
<reference evidence="3" key="2">
    <citation type="submission" date="2013-12" db="EMBL/GenBank/DDBJ databases">
        <authorList>
            <person name="Yu Y."/>
            <person name="Lee S."/>
            <person name="de Baynast K."/>
            <person name="Wissotski M."/>
            <person name="Liu L."/>
            <person name="Talag J."/>
            <person name="Goicoechea J."/>
            <person name="Angelova A."/>
            <person name="Jetty R."/>
            <person name="Kudrna D."/>
            <person name="Golser W."/>
            <person name="Rivera L."/>
            <person name="Zhang J."/>
            <person name="Wing R."/>
        </authorList>
    </citation>
    <scope>NUCLEOTIDE SEQUENCE</scope>
</reference>
<feature type="compositionally biased region" description="Low complexity" evidence="1">
    <location>
        <begin position="56"/>
        <end position="91"/>
    </location>
</feature>
<evidence type="ECO:0000256" key="1">
    <source>
        <dbReference type="SAM" id="MobiDB-lite"/>
    </source>
</evidence>
<feature type="region of interest" description="Disordered" evidence="1">
    <location>
        <begin position="41"/>
        <end position="91"/>
    </location>
</feature>
<dbReference type="Proteomes" id="UP000032180">
    <property type="component" value="Chromosome 6"/>
</dbReference>
<name>A0A0D9WSE2_9ORYZ</name>
<dbReference type="EnsemblPlants" id="LPERR06G18320.1">
    <property type="protein sequence ID" value="LPERR06G18320.1"/>
    <property type="gene ID" value="LPERR06G18320"/>
</dbReference>
<reference evidence="2" key="3">
    <citation type="submission" date="2015-04" db="UniProtKB">
        <authorList>
            <consortium name="EnsemblPlants"/>
        </authorList>
    </citation>
    <scope>IDENTIFICATION</scope>
</reference>
<keyword evidence="3" id="KW-1185">Reference proteome</keyword>
<dbReference type="HOGENOM" id="CLU_2053031_0_0_1"/>
<dbReference type="AlphaFoldDB" id="A0A0D9WSE2"/>
<proteinExistence type="predicted"/>
<sequence length="120" mass="13181">MRRVHPVLPGRVDAPQRAVRRRRPKATRRWIRRAELAQILPRPPRAHPNLPALALSDGSMDGCPSSSSSSSSSSDSSSSWPSSGSSWRASSSSSSSLAARRLLHHQIWGLYRQSKSLNEA</sequence>
<organism evidence="2 3">
    <name type="scientific">Leersia perrieri</name>
    <dbReference type="NCBI Taxonomy" id="77586"/>
    <lineage>
        <taxon>Eukaryota</taxon>
        <taxon>Viridiplantae</taxon>
        <taxon>Streptophyta</taxon>
        <taxon>Embryophyta</taxon>
        <taxon>Tracheophyta</taxon>
        <taxon>Spermatophyta</taxon>
        <taxon>Magnoliopsida</taxon>
        <taxon>Liliopsida</taxon>
        <taxon>Poales</taxon>
        <taxon>Poaceae</taxon>
        <taxon>BOP clade</taxon>
        <taxon>Oryzoideae</taxon>
        <taxon>Oryzeae</taxon>
        <taxon>Oryzinae</taxon>
        <taxon>Leersia</taxon>
    </lineage>
</organism>
<evidence type="ECO:0000313" key="3">
    <source>
        <dbReference type="Proteomes" id="UP000032180"/>
    </source>
</evidence>